<name>A0ABT1H3J9_9NOCA</name>
<protein>
    <submittedName>
        <fullName evidence="7">O-antigen ligase</fullName>
    </submittedName>
</protein>
<dbReference type="PANTHER" id="PTHR37422:SF13">
    <property type="entry name" value="LIPOPOLYSACCHARIDE BIOSYNTHESIS PROTEIN PA4999-RELATED"/>
    <property type="match status" value="1"/>
</dbReference>
<dbReference type="EMBL" id="JAMTCG010000005">
    <property type="protein sequence ID" value="MCP2161544.1"/>
    <property type="molecule type" value="Genomic_DNA"/>
</dbReference>
<feature type="transmembrane region" description="Helical" evidence="5">
    <location>
        <begin position="69"/>
        <end position="85"/>
    </location>
</feature>
<keyword evidence="4 5" id="KW-0472">Membrane</keyword>
<organism evidence="7 8">
    <name type="scientific">Williamsia serinedens</name>
    <dbReference type="NCBI Taxonomy" id="391736"/>
    <lineage>
        <taxon>Bacteria</taxon>
        <taxon>Bacillati</taxon>
        <taxon>Actinomycetota</taxon>
        <taxon>Actinomycetes</taxon>
        <taxon>Mycobacteriales</taxon>
        <taxon>Nocardiaceae</taxon>
        <taxon>Williamsia</taxon>
    </lineage>
</organism>
<feature type="transmembrane region" description="Helical" evidence="5">
    <location>
        <begin position="281"/>
        <end position="297"/>
    </location>
</feature>
<keyword evidence="3 5" id="KW-1133">Transmembrane helix</keyword>
<proteinExistence type="predicted"/>
<evidence type="ECO:0000313" key="7">
    <source>
        <dbReference type="EMBL" id="MCP2161544.1"/>
    </source>
</evidence>
<feature type="transmembrane region" description="Helical" evidence="5">
    <location>
        <begin position="304"/>
        <end position="322"/>
    </location>
</feature>
<feature type="domain" description="O-antigen ligase-related" evidence="6">
    <location>
        <begin position="266"/>
        <end position="410"/>
    </location>
</feature>
<feature type="transmembrane region" description="Helical" evidence="5">
    <location>
        <begin position="43"/>
        <end position="62"/>
    </location>
</feature>
<dbReference type="Pfam" id="PF04932">
    <property type="entry name" value="Wzy_C"/>
    <property type="match status" value="1"/>
</dbReference>
<accession>A0ABT1H3J9</accession>
<evidence type="ECO:0000256" key="3">
    <source>
        <dbReference type="ARBA" id="ARBA00022989"/>
    </source>
</evidence>
<feature type="transmembrane region" description="Helical" evidence="5">
    <location>
        <begin position="440"/>
        <end position="458"/>
    </location>
</feature>
<comment type="caution">
    <text evidence="7">The sequence shown here is derived from an EMBL/GenBank/DDBJ whole genome shotgun (WGS) entry which is preliminary data.</text>
</comment>
<sequence length="508" mass="54241">MTARLRAAVTSLPSRRRVSLAAAGLVVATAAVAAAVSRGSLLMVIAAPIAAVVAVVAVWIGLRHPLVALGYFLVALFLRLALPRVLPVDPFLPAFVGVVLSTAIWGWTHRDRLPRLGVVELVMAVYLGYNVLSAVLPHEYDAGAYIPTVEPINLFRMILSSTLMPFALFLVGRTIGDDARRARVVLWMMVALGGYSALVSILQFHAPGLVWPRYIVEDPNWVGRANGVPNQPVVNGITILIGFACAVHLASRTEGRRAARLTAALVAAASSYAVFLTHTRIIYLAFAVVLVVGAVIARGYRTGFVVVGVLGSAAVLANWSTFTSSDRDAGGVGSTSEVLDRLNTAATTFWAFDEKPLFGWGLGRFISVNTLHHQQWTTSTPFDRGLGIAPHFNELGILSDLGLVGLVLWLTILAGLAARLITAFRALARDPRTDDERTRVTVVVTGIIALVVMVTSGTTVDLRLFDLPVVATLLLTGLAVGQARRPQRVVAPSLPPTTTVPAREEIPA</sequence>
<dbReference type="InterPro" id="IPR051533">
    <property type="entry name" value="WaaL-like"/>
</dbReference>
<reference evidence="7 8" key="1">
    <citation type="submission" date="2022-06" db="EMBL/GenBank/DDBJ databases">
        <title>Genomic Encyclopedia of Archaeal and Bacterial Type Strains, Phase II (KMG-II): from individual species to whole genera.</title>
        <authorList>
            <person name="Goeker M."/>
        </authorList>
    </citation>
    <scope>NUCLEOTIDE SEQUENCE [LARGE SCALE GENOMIC DNA]</scope>
    <source>
        <strain evidence="7 8">DSM 45037</strain>
    </source>
</reference>
<dbReference type="PANTHER" id="PTHR37422">
    <property type="entry name" value="TEICHURONIC ACID BIOSYNTHESIS PROTEIN TUAE"/>
    <property type="match status" value="1"/>
</dbReference>
<keyword evidence="2 5" id="KW-0812">Transmembrane</keyword>
<feature type="transmembrane region" description="Helical" evidence="5">
    <location>
        <begin position="233"/>
        <end position="251"/>
    </location>
</feature>
<feature type="transmembrane region" description="Helical" evidence="5">
    <location>
        <begin position="91"/>
        <end position="108"/>
    </location>
</feature>
<evidence type="ECO:0000256" key="2">
    <source>
        <dbReference type="ARBA" id="ARBA00022692"/>
    </source>
</evidence>
<evidence type="ECO:0000256" key="4">
    <source>
        <dbReference type="ARBA" id="ARBA00023136"/>
    </source>
</evidence>
<comment type="subcellular location">
    <subcellularLocation>
        <location evidence="1">Membrane</location>
        <topology evidence="1">Multi-pass membrane protein</topology>
    </subcellularLocation>
</comment>
<feature type="transmembrane region" description="Helical" evidence="5">
    <location>
        <begin position="258"/>
        <end position="275"/>
    </location>
</feature>
<feature type="transmembrane region" description="Helical" evidence="5">
    <location>
        <begin position="115"/>
        <end position="132"/>
    </location>
</feature>
<feature type="transmembrane region" description="Helical" evidence="5">
    <location>
        <begin position="406"/>
        <end position="428"/>
    </location>
</feature>
<dbReference type="Proteomes" id="UP001205740">
    <property type="component" value="Unassembled WGS sequence"/>
</dbReference>
<evidence type="ECO:0000313" key="8">
    <source>
        <dbReference type="Proteomes" id="UP001205740"/>
    </source>
</evidence>
<feature type="transmembrane region" description="Helical" evidence="5">
    <location>
        <begin position="184"/>
        <end position="204"/>
    </location>
</feature>
<feature type="transmembrane region" description="Helical" evidence="5">
    <location>
        <begin position="464"/>
        <end position="481"/>
    </location>
</feature>
<keyword evidence="7" id="KW-0436">Ligase</keyword>
<feature type="transmembrane region" description="Helical" evidence="5">
    <location>
        <begin position="152"/>
        <end position="172"/>
    </location>
</feature>
<dbReference type="InterPro" id="IPR007016">
    <property type="entry name" value="O-antigen_ligase-rel_domated"/>
</dbReference>
<dbReference type="GO" id="GO:0016874">
    <property type="term" value="F:ligase activity"/>
    <property type="evidence" value="ECO:0007669"/>
    <property type="project" value="UniProtKB-KW"/>
</dbReference>
<evidence type="ECO:0000259" key="6">
    <source>
        <dbReference type="Pfam" id="PF04932"/>
    </source>
</evidence>
<dbReference type="RefSeq" id="WP_253655140.1">
    <property type="nucleotide sequence ID" value="NZ_BAAAOE010000001.1"/>
</dbReference>
<evidence type="ECO:0000256" key="1">
    <source>
        <dbReference type="ARBA" id="ARBA00004141"/>
    </source>
</evidence>
<keyword evidence="8" id="KW-1185">Reference proteome</keyword>
<gene>
    <name evidence="7" type="ORF">LX12_002743</name>
</gene>
<evidence type="ECO:0000256" key="5">
    <source>
        <dbReference type="SAM" id="Phobius"/>
    </source>
</evidence>